<dbReference type="Pfam" id="PF02457">
    <property type="entry name" value="DAC"/>
    <property type="match status" value="1"/>
</dbReference>
<proteinExistence type="inferred from homology"/>
<evidence type="ECO:0000256" key="4">
    <source>
        <dbReference type="ARBA" id="ARBA00022692"/>
    </source>
</evidence>
<keyword evidence="6 10" id="KW-0547">Nucleotide-binding</keyword>
<evidence type="ECO:0000256" key="9">
    <source>
        <dbReference type="ARBA" id="ARBA00023136"/>
    </source>
</evidence>
<dbReference type="InterPro" id="IPR050338">
    <property type="entry name" value="DisA"/>
</dbReference>
<dbReference type="InterPro" id="IPR036888">
    <property type="entry name" value="DNA_integrity_DisA_N_sf"/>
</dbReference>
<dbReference type="NCBIfam" id="TIGR00159">
    <property type="entry name" value="diadenylate cyclase CdaA"/>
    <property type="match status" value="1"/>
</dbReference>
<gene>
    <name evidence="10" type="primary">dacA</name>
    <name evidence="12" type="ORF">DAY19_12560</name>
</gene>
<evidence type="ECO:0000256" key="7">
    <source>
        <dbReference type="ARBA" id="ARBA00022840"/>
    </source>
</evidence>
<dbReference type="EMBL" id="QDKL01000003">
    <property type="protein sequence ID" value="RZF20812.1"/>
    <property type="molecule type" value="Genomic_DNA"/>
</dbReference>
<comment type="function">
    <text evidence="10">Catalyzes the condensation of 2 ATP molecules into cyclic di-AMP (c-di-AMP), a second messenger used to regulate differing processes in different bacteria.</text>
</comment>
<feature type="domain" description="DAC" evidence="11">
    <location>
        <begin position="83"/>
        <end position="243"/>
    </location>
</feature>
<dbReference type="RefSeq" id="WP_115362997.1">
    <property type="nucleotide sequence ID" value="NZ_QDKL01000003.1"/>
</dbReference>
<evidence type="ECO:0000256" key="3">
    <source>
        <dbReference type="ARBA" id="ARBA00022679"/>
    </source>
</evidence>
<reference evidence="13" key="1">
    <citation type="journal article" date="2019" name="Int. J. Syst. Evol. Microbiol.">
        <title>Halobacteriovorax valvorus sp. nov., a novel prokaryotic predator isolated from coastal seawater of China.</title>
        <authorList>
            <person name="Chen M.-X."/>
        </authorList>
    </citation>
    <scope>NUCLEOTIDE SEQUENCE [LARGE SCALE GENOMIC DNA]</scope>
    <source>
        <strain evidence="13">BL9</strain>
    </source>
</reference>
<dbReference type="PANTHER" id="PTHR34185">
    <property type="entry name" value="DIADENYLATE CYCLASE"/>
    <property type="match status" value="1"/>
</dbReference>
<evidence type="ECO:0000313" key="13">
    <source>
        <dbReference type="Proteomes" id="UP000443582"/>
    </source>
</evidence>
<dbReference type="PANTHER" id="PTHR34185:SF1">
    <property type="entry name" value="DIADENYLATE CYCLASE"/>
    <property type="match status" value="1"/>
</dbReference>
<evidence type="ECO:0000256" key="5">
    <source>
        <dbReference type="ARBA" id="ARBA00022695"/>
    </source>
</evidence>
<feature type="transmembrane region" description="Helical" evidence="10">
    <location>
        <begin position="42"/>
        <end position="61"/>
    </location>
</feature>
<dbReference type="HAMAP" id="MF_01499">
    <property type="entry name" value="DacA"/>
    <property type="match status" value="1"/>
</dbReference>
<comment type="caution">
    <text evidence="12">The sequence shown here is derived from an EMBL/GenBank/DDBJ whole genome shotgun (WGS) entry which is preliminary data.</text>
</comment>
<keyword evidence="5 10" id="KW-0548">Nucleotidyltransferase</keyword>
<dbReference type="PIRSF" id="PIRSF004793">
    <property type="entry name" value="UCP004793"/>
    <property type="match status" value="1"/>
</dbReference>
<dbReference type="SUPFAM" id="SSF143597">
    <property type="entry name" value="YojJ-like"/>
    <property type="match status" value="1"/>
</dbReference>
<comment type="caution">
    <text evidence="10">Lacks conserved residue(s) required for the propagation of feature annotation.</text>
</comment>
<keyword evidence="8 10" id="KW-1133">Transmembrane helix</keyword>
<dbReference type="InterPro" id="IPR034701">
    <property type="entry name" value="CdaA"/>
</dbReference>
<dbReference type="InterPro" id="IPR003390">
    <property type="entry name" value="DNA_integrity_scan_DisA_N"/>
</dbReference>
<name>A0ABY0IHK4_9BACT</name>
<evidence type="ECO:0000256" key="8">
    <source>
        <dbReference type="ARBA" id="ARBA00022989"/>
    </source>
</evidence>
<evidence type="ECO:0000256" key="6">
    <source>
        <dbReference type="ARBA" id="ARBA00022741"/>
    </source>
</evidence>
<feature type="transmembrane region" description="Helical" evidence="10">
    <location>
        <begin position="12"/>
        <end position="30"/>
    </location>
</feature>
<keyword evidence="9 10" id="KW-0472">Membrane</keyword>
<sequence>MTLFSTLLKQLSIKDFFDMGIVAFMIYQVLKIVKGTRAIQVLLGMVFLAILYFLGINYNLYTVNWILEHFFDYIFIIFIVIFQDQLRAALATVGTGRKMFNFFDRSPVNYDLEEVIKSVTALSKERTGALIVVERKNGLQNYIDTGTVLDAQVHSDLIYSIFQTISPLHDGAIILRAGKILAAGCFLPLSKNIEIDRHFGTRHRAALGISEVSDAIVIIVSEETGKIKLCYNGEFLYCHNENELRVLLKKAWSGKRLDSQTHLTGQGV</sequence>
<protein>
    <recommendedName>
        <fullName evidence="10">Diadenylate cyclase</fullName>
        <shortName evidence="10">DAC</shortName>
        <ecNumber evidence="10">2.7.7.85</ecNumber>
    </recommendedName>
    <alternativeName>
        <fullName evidence="10">Cyclic-di-AMP synthase</fullName>
        <shortName evidence="10">c-di-AMP synthase</shortName>
    </alternativeName>
</protein>
<evidence type="ECO:0000256" key="10">
    <source>
        <dbReference type="HAMAP-Rule" id="MF_01499"/>
    </source>
</evidence>
<keyword evidence="2 10" id="KW-1003">Cell membrane</keyword>
<keyword evidence="13" id="KW-1185">Reference proteome</keyword>
<keyword evidence="7 10" id="KW-0067">ATP-binding</keyword>
<dbReference type="InterPro" id="IPR045585">
    <property type="entry name" value="CdaA_N"/>
</dbReference>
<dbReference type="Gene3D" id="3.40.1700.10">
    <property type="entry name" value="DNA integrity scanning protein, DisA, N-terminal domain"/>
    <property type="match status" value="1"/>
</dbReference>
<accession>A0ABY0IHK4</accession>
<keyword evidence="4 10" id="KW-0812">Transmembrane</keyword>
<evidence type="ECO:0000256" key="1">
    <source>
        <dbReference type="ARBA" id="ARBA00000877"/>
    </source>
</evidence>
<comment type="similarity">
    <text evidence="10">Belongs to the adenylate cyclase family. DacA/CdaA subfamily.</text>
</comment>
<dbReference type="EC" id="2.7.7.85" evidence="10"/>
<dbReference type="InterPro" id="IPR014046">
    <property type="entry name" value="C-di-AMP_synthase"/>
</dbReference>
<dbReference type="Proteomes" id="UP000443582">
    <property type="component" value="Unassembled WGS sequence"/>
</dbReference>
<evidence type="ECO:0000256" key="2">
    <source>
        <dbReference type="ARBA" id="ARBA00022475"/>
    </source>
</evidence>
<evidence type="ECO:0000259" key="11">
    <source>
        <dbReference type="PROSITE" id="PS51794"/>
    </source>
</evidence>
<dbReference type="Pfam" id="PF19293">
    <property type="entry name" value="CdaA_N"/>
    <property type="match status" value="1"/>
</dbReference>
<organism evidence="12 13">
    <name type="scientific">Halobacteriovorax vibrionivorans</name>
    <dbReference type="NCBI Taxonomy" id="2152716"/>
    <lineage>
        <taxon>Bacteria</taxon>
        <taxon>Pseudomonadati</taxon>
        <taxon>Bdellovibrionota</taxon>
        <taxon>Bacteriovoracia</taxon>
        <taxon>Bacteriovoracales</taxon>
        <taxon>Halobacteriovoraceae</taxon>
        <taxon>Halobacteriovorax</taxon>
    </lineage>
</organism>
<dbReference type="PROSITE" id="PS51794">
    <property type="entry name" value="DAC"/>
    <property type="match status" value="1"/>
</dbReference>
<evidence type="ECO:0000313" key="12">
    <source>
        <dbReference type="EMBL" id="RZF20812.1"/>
    </source>
</evidence>
<comment type="catalytic activity">
    <reaction evidence="1 10">
        <text>2 ATP = 3',3'-c-di-AMP + 2 diphosphate</text>
        <dbReference type="Rhea" id="RHEA:35655"/>
        <dbReference type="ChEBI" id="CHEBI:30616"/>
        <dbReference type="ChEBI" id="CHEBI:33019"/>
        <dbReference type="ChEBI" id="CHEBI:71500"/>
        <dbReference type="EC" id="2.7.7.85"/>
    </reaction>
</comment>
<comment type="subunit">
    <text evidence="10">Probably a homodimer.</text>
</comment>
<keyword evidence="3 10" id="KW-0808">Transferase</keyword>